<dbReference type="AlphaFoldDB" id="A0A0N4Z968"/>
<dbReference type="Proteomes" id="UP000038045">
    <property type="component" value="Unplaced"/>
</dbReference>
<organism evidence="2 3">
    <name type="scientific">Parastrongyloides trichosuri</name>
    <name type="common">Possum-specific nematode worm</name>
    <dbReference type="NCBI Taxonomy" id="131310"/>
    <lineage>
        <taxon>Eukaryota</taxon>
        <taxon>Metazoa</taxon>
        <taxon>Ecdysozoa</taxon>
        <taxon>Nematoda</taxon>
        <taxon>Chromadorea</taxon>
        <taxon>Rhabditida</taxon>
        <taxon>Tylenchina</taxon>
        <taxon>Panagrolaimomorpha</taxon>
        <taxon>Strongyloidoidea</taxon>
        <taxon>Strongyloididae</taxon>
        <taxon>Parastrongyloides</taxon>
    </lineage>
</organism>
<dbReference type="WBParaSite" id="PTRK_0000385900.1">
    <property type="protein sequence ID" value="PTRK_0000385900.1"/>
    <property type="gene ID" value="PTRK_0000385900"/>
</dbReference>
<proteinExistence type="predicted"/>
<dbReference type="PROSITE" id="PS50181">
    <property type="entry name" value="FBOX"/>
    <property type="match status" value="1"/>
</dbReference>
<keyword evidence="2" id="KW-1185">Reference proteome</keyword>
<dbReference type="SMART" id="SM00256">
    <property type="entry name" value="FBOX"/>
    <property type="match status" value="1"/>
</dbReference>
<dbReference type="SUPFAM" id="SSF81383">
    <property type="entry name" value="F-box domain"/>
    <property type="match status" value="1"/>
</dbReference>
<reference evidence="3" key="1">
    <citation type="submission" date="2017-02" db="UniProtKB">
        <authorList>
            <consortium name="WormBaseParasite"/>
        </authorList>
    </citation>
    <scope>IDENTIFICATION</scope>
</reference>
<evidence type="ECO:0000313" key="3">
    <source>
        <dbReference type="WBParaSite" id="PTRK_0000385900.1"/>
    </source>
</evidence>
<dbReference type="InterPro" id="IPR036047">
    <property type="entry name" value="F-box-like_dom_sf"/>
</dbReference>
<dbReference type="InterPro" id="IPR001810">
    <property type="entry name" value="F-box_dom"/>
</dbReference>
<evidence type="ECO:0000313" key="2">
    <source>
        <dbReference type="Proteomes" id="UP000038045"/>
    </source>
</evidence>
<protein>
    <submittedName>
        <fullName evidence="3">F-box domain-containing protein</fullName>
    </submittedName>
</protein>
<sequence>MLKFFKRESSIKKSTVNKRNSVAVCTTNNYSQYIPKHQIPINTIEDISDKCIIEILRRMDSKSILNMKLVNKRINTIIKRHYNEFSMTEIEDLILVGNEDYLSIENYCYRLSESNFFIPPEECTDLYVPMSQVHKKLYQARVTNSTTFVSLQFSNECHRVIQSMCESSLDEITLDKCFVTMNFEIFSRLIREFLLSKITIKDCLLDDCQLLCDNLFITNQQIQKFKFYSTEMDENIHAPLLSNKTLTTWADNTSWPDVFILQNVKSTFTYNGISILLNAFHQYSSNINDNLSCTKLHNIYWDFGFINCQLSQLIAIVRKFNPWIKYIKRSPNQIAFTYRFSKKTSPLNFNVRICM</sequence>
<feature type="domain" description="F-box" evidence="1">
    <location>
        <begin position="41"/>
        <end position="85"/>
    </location>
</feature>
<name>A0A0N4Z968_PARTI</name>
<accession>A0A0N4Z968</accession>
<evidence type="ECO:0000259" key="1">
    <source>
        <dbReference type="PROSITE" id="PS50181"/>
    </source>
</evidence>
<dbReference type="Pfam" id="PF00646">
    <property type="entry name" value="F-box"/>
    <property type="match status" value="1"/>
</dbReference>